<feature type="transmembrane region" description="Helical" evidence="1">
    <location>
        <begin position="41"/>
        <end position="62"/>
    </location>
</feature>
<sequence length="65" mass="8020">MSIPSYFERMSDYFEKYNTYYLRQKNSSFIFLVNLDIRLQWFIYIKSSLISIIYVLINSNIFKKI</sequence>
<protein>
    <submittedName>
        <fullName evidence="2">Uncharacterized protein</fullName>
    </submittedName>
</protein>
<accession>A0A3M7Q4R7</accession>
<organism evidence="2 3">
    <name type="scientific">Brachionus plicatilis</name>
    <name type="common">Marine rotifer</name>
    <name type="synonym">Brachionus muelleri</name>
    <dbReference type="NCBI Taxonomy" id="10195"/>
    <lineage>
        <taxon>Eukaryota</taxon>
        <taxon>Metazoa</taxon>
        <taxon>Spiralia</taxon>
        <taxon>Gnathifera</taxon>
        <taxon>Rotifera</taxon>
        <taxon>Eurotatoria</taxon>
        <taxon>Monogononta</taxon>
        <taxon>Pseudotrocha</taxon>
        <taxon>Ploima</taxon>
        <taxon>Brachionidae</taxon>
        <taxon>Brachionus</taxon>
    </lineage>
</organism>
<keyword evidence="3" id="KW-1185">Reference proteome</keyword>
<dbReference type="AlphaFoldDB" id="A0A3M7Q4R7"/>
<comment type="caution">
    <text evidence="2">The sequence shown here is derived from an EMBL/GenBank/DDBJ whole genome shotgun (WGS) entry which is preliminary data.</text>
</comment>
<evidence type="ECO:0000256" key="1">
    <source>
        <dbReference type="SAM" id="Phobius"/>
    </source>
</evidence>
<keyword evidence="1" id="KW-1133">Transmembrane helix</keyword>
<keyword evidence="1" id="KW-0472">Membrane</keyword>
<proteinExistence type="predicted"/>
<dbReference type="EMBL" id="REGN01007440">
    <property type="protein sequence ID" value="RNA06293.1"/>
    <property type="molecule type" value="Genomic_DNA"/>
</dbReference>
<keyword evidence="1" id="KW-0812">Transmembrane</keyword>
<evidence type="ECO:0000313" key="2">
    <source>
        <dbReference type="EMBL" id="RNA06293.1"/>
    </source>
</evidence>
<gene>
    <name evidence="2" type="ORF">BpHYR1_011775</name>
</gene>
<dbReference type="Proteomes" id="UP000276133">
    <property type="component" value="Unassembled WGS sequence"/>
</dbReference>
<name>A0A3M7Q4R7_BRAPC</name>
<reference evidence="2 3" key="1">
    <citation type="journal article" date="2018" name="Sci. Rep.">
        <title>Genomic signatures of local adaptation to the degree of environmental predictability in rotifers.</title>
        <authorList>
            <person name="Franch-Gras L."/>
            <person name="Hahn C."/>
            <person name="Garcia-Roger E.M."/>
            <person name="Carmona M.J."/>
            <person name="Serra M."/>
            <person name="Gomez A."/>
        </authorList>
    </citation>
    <scope>NUCLEOTIDE SEQUENCE [LARGE SCALE GENOMIC DNA]</scope>
    <source>
        <strain evidence="2">HYR1</strain>
    </source>
</reference>
<evidence type="ECO:0000313" key="3">
    <source>
        <dbReference type="Proteomes" id="UP000276133"/>
    </source>
</evidence>